<keyword evidence="3" id="KW-1003">Cell membrane</keyword>
<dbReference type="InterPro" id="IPR018113">
    <property type="entry name" value="PTrfase_EIIB_Cys"/>
</dbReference>
<sequence>MSKKEKYQQIVTDILKEIGGKENIIQATHCMTRLRLNLKDMGIPNDENVKEIPGVLGVMRAGGQYQIIIGQTVNDVYDVFTDVASLSKQPTVEELNEEDIRKDKGIKGVFNSVLNKISGSLTPLIPLLVASAMFKMFIAILGTGMLNVIQPADDLYKALTIVGDAGFYFLPVVIGYTAAKQFNTSPIMGMLLGAIMLDPNYVNIVTAGKPFSVYGIPVSLTNYGSTIVPILLSVWIMSYIYRFLNKYIPASLRTIFSPTLTMIIMLPLVFCVLGPLGGFLGDYICNAILSFGKLGGIATIIGVAIVGALWEFLVITGMHLVMISAMMLIFSQGGYDNFVTLGAVAASLAVAGMSLGAALRLKDKQEKSLALSFVVASLIGGVTEPALYGVAIRYKRPFIGMMIGGFCGGLYAALTHITAYVMVPVANFLALTAYVGGNSSNLINGIISGVIAFVVAAIATYILGVKPKGVE</sequence>
<dbReference type="GO" id="GO:0008982">
    <property type="term" value="F:protein-N(PI)-phosphohistidine-sugar phosphotransferase activity"/>
    <property type="evidence" value="ECO:0007669"/>
    <property type="project" value="InterPro"/>
</dbReference>
<dbReference type="Gene3D" id="3.30.1360.60">
    <property type="entry name" value="Glucose permease domain IIB"/>
    <property type="match status" value="1"/>
</dbReference>
<dbReference type="InterPro" id="IPR050558">
    <property type="entry name" value="PTS_Sugar-Specific_Components"/>
</dbReference>
<organism evidence="15 16">
    <name type="scientific">Enterococcus cecorum</name>
    <dbReference type="NCBI Taxonomy" id="44008"/>
    <lineage>
        <taxon>Bacteria</taxon>
        <taxon>Bacillati</taxon>
        <taxon>Bacillota</taxon>
        <taxon>Bacilli</taxon>
        <taxon>Lactobacillales</taxon>
        <taxon>Enterococcaceae</taxon>
        <taxon>Enterococcus</taxon>
    </lineage>
</organism>
<evidence type="ECO:0000256" key="4">
    <source>
        <dbReference type="ARBA" id="ARBA00022597"/>
    </source>
</evidence>
<comment type="caution">
    <text evidence="15">The sequence shown here is derived from an EMBL/GenBank/DDBJ whole genome shotgun (WGS) entry which is preliminary data.</text>
</comment>
<protein>
    <submittedName>
        <fullName evidence="15">PTS fructose transporter subunit IIB</fullName>
    </submittedName>
</protein>
<keyword evidence="9 12" id="KW-1133">Transmembrane helix</keyword>
<name>A0A1Y4R2N3_9ENTE</name>
<feature type="domain" description="PTS EIIB type-1" evidence="13">
    <location>
        <begin position="8"/>
        <end position="90"/>
    </location>
</feature>
<keyword evidence="6" id="KW-0598">Phosphotransferase system</keyword>
<dbReference type="InterPro" id="IPR003352">
    <property type="entry name" value="PTS_EIIC"/>
</dbReference>
<dbReference type="Pfam" id="PF02378">
    <property type="entry name" value="PTS_EIIC"/>
    <property type="match status" value="1"/>
</dbReference>
<dbReference type="InterPro" id="IPR036878">
    <property type="entry name" value="Glu_permease_IIB"/>
</dbReference>
<dbReference type="PROSITE" id="PS51098">
    <property type="entry name" value="PTS_EIIB_TYPE_1"/>
    <property type="match status" value="1"/>
</dbReference>
<evidence type="ECO:0000256" key="12">
    <source>
        <dbReference type="SAM" id="Phobius"/>
    </source>
</evidence>
<dbReference type="InterPro" id="IPR001996">
    <property type="entry name" value="PTS_IIB_1"/>
</dbReference>
<evidence type="ECO:0000259" key="14">
    <source>
        <dbReference type="PROSITE" id="PS51103"/>
    </source>
</evidence>
<dbReference type="CDD" id="cd00212">
    <property type="entry name" value="PTS_IIB_glc"/>
    <property type="match status" value="1"/>
</dbReference>
<evidence type="ECO:0000256" key="7">
    <source>
        <dbReference type="ARBA" id="ARBA00022692"/>
    </source>
</evidence>
<comment type="subcellular location">
    <subcellularLocation>
        <location evidence="1">Cell membrane</location>
        <topology evidence="1">Multi-pass membrane protein</topology>
    </subcellularLocation>
</comment>
<dbReference type="InterPro" id="IPR013013">
    <property type="entry name" value="PTS_EIIC_1"/>
</dbReference>
<keyword evidence="8" id="KW-0418">Kinase</keyword>
<feature type="transmembrane region" description="Helical" evidence="12">
    <location>
        <begin position="297"/>
        <end position="330"/>
    </location>
</feature>
<keyword evidence="7 12" id="KW-0812">Transmembrane</keyword>
<dbReference type="PANTHER" id="PTHR30175:SF1">
    <property type="entry name" value="PTS SYSTEM ARBUTIN-, CELLOBIOSE-, AND SALICIN-SPECIFIC EIIBC COMPONENT-RELATED"/>
    <property type="match status" value="1"/>
</dbReference>
<keyword evidence="10 12" id="KW-0472">Membrane</keyword>
<evidence type="ECO:0000256" key="8">
    <source>
        <dbReference type="ARBA" id="ARBA00022777"/>
    </source>
</evidence>
<keyword evidence="4" id="KW-0762">Sugar transport</keyword>
<dbReference type="Pfam" id="PF00367">
    <property type="entry name" value="PTS_EIIB"/>
    <property type="match status" value="1"/>
</dbReference>
<dbReference type="SUPFAM" id="SSF55604">
    <property type="entry name" value="Glucose permease domain IIB"/>
    <property type="match status" value="1"/>
</dbReference>
<evidence type="ECO:0000313" key="15">
    <source>
        <dbReference type="EMBL" id="OUQ11351.1"/>
    </source>
</evidence>
<feature type="domain" description="PTS EIIC type-1" evidence="14">
    <location>
        <begin position="115"/>
        <end position="471"/>
    </location>
</feature>
<evidence type="ECO:0000313" key="16">
    <source>
        <dbReference type="Proteomes" id="UP000196074"/>
    </source>
</evidence>
<feature type="transmembrane region" description="Helical" evidence="12">
    <location>
        <begin position="124"/>
        <end position="149"/>
    </location>
</feature>
<evidence type="ECO:0000256" key="10">
    <source>
        <dbReference type="ARBA" id="ARBA00023136"/>
    </source>
</evidence>
<dbReference type="GO" id="GO:0016301">
    <property type="term" value="F:kinase activity"/>
    <property type="evidence" value="ECO:0007669"/>
    <property type="project" value="UniProtKB-KW"/>
</dbReference>
<evidence type="ECO:0000256" key="11">
    <source>
        <dbReference type="PROSITE-ProRule" id="PRU00421"/>
    </source>
</evidence>
<evidence type="ECO:0000256" key="2">
    <source>
        <dbReference type="ARBA" id="ARBA00022448"/>
    </source>
</evidence>
<accession>A0A1Y4R2N3</accession>
<evidence type="ECO:0000256" key="9">
    <source>
        <dbReference type="ARBA" id="ARBA00022989"/>
    </source>
</evidence>
<dbReference type="FunFam" id="3.30.1360.60:FF:000001">
    <property type="entry name" value="PTS system glucose-specific IIBC component PtsG"/>
    <property type="match status" value="1"/>
</dbReference>
<dbReference type="PANTHER" id="PTHR30175">
    <property type="entry name" value="PHOSPHOTRANSFERASE SYSTEM TRANSPORT PROTEIN"/>
    <property type="match status" value="1"/>
</dbReference>
<feature type="transmembrane region" description="Helical" evidence="12">
    <location>
        <begin position="256"/>
        <end position="277"/>
    </location>
</feature>
<gene>
    <name evidence="15" type="ORF">B5E88_02525</name>
</gene>
<dbReference type="PROSITE" id="PS01035">
    <property type="entry name" value="PTS_EIIB_TYPE_1_CYS"/>
    <property type="match status" value="1"/>
</dbReference>
<dbReference type="Proteomes" id="UP000196074">
    <property type="component" value="Unassembled WGS sequence"/>
</dbReference>
<keyword evidence="2" id="KW-0813">Transport</keyword>
<feature type="transmembrane region" description="Helical" evidence="12">
    <location>
        <begin position="369"/>
        <end position="391"/>
    </location>
</feature>
<feature type="active site" description="Phosphocysteine intermediate; for EIIB activity" evidence="11">
    <location>
        <position position="30"/>
    </location>
</feature>
<keyword evidence="5" id="KW-0808">Transferase</keyword>
<dbReference type="GO" id="GO:0015771">
    <property type="term" value="P:trehalose transport"/>
    <property type="evidence" value="ECO:0007669"/>
    <property type="project" value="TreeGrafter"/>
</dbReference>
<dbReference type="AlphaFoldDB" id="A0A1Y4R2N3"/>
<evidence type="ECO:0000256" key="5">
    <source>
        <dbReference type="ARBA" id="ARBA00022679"/>
    </source>
</evidence>
<dbReference type="GO" id="GO:0005886">
    <property type="term" value="C:plasma membrane"/>
    <property type="evidence" value="ECO:0007669"/>
    <property type="project" value="UniProtKB-SubCell"/>
</dbReference>
<proteinExistence type="predicted"/>
<dbReference type="RefSeq" id="WP_087213908.1">
    <property type="nucleotide sequence ID" value="NZ_NFLC01000003.1"/>
</dbReference>
<feature type="transmembrane region" description="Helical" evidence="12">
    <location>
        <begin position="188"/>
        <end position="206"/>
    </location>
</feature>
<evidence type="ECO:0000256" key="6">
    <source>
        <dbReference type="ARBA" id="ARBA00022683"/>
    </source>
</evidence>
<feature type="transmembrane region" description="Helical" evidence="12">
    <location>
        <begin position="155"/>
        <end position="176"/>
    </location>
</feature>
<dbReference type="GO" id="GO:0009401">
    <property type="term" value="P:phosphoenolpyruvate-dependent sugar phosphotransferase system"/>
    <property type="evidence" value="ECO:0007669"/>
    <property type="project" value="UniProtKB-KW"/>
</dbReference>
<feature type="transmembrane region" description="Helical" evidence="12">
    <location>
        <begin position="442"/>
        <end position="463"/>
    </location>
</feature>
<feature type="transmembrane region" description="Helical" evidence="12">
    <location>
        <begin position="226"/>
        <end position="244"/>
    </location>
</feature>
<dbReference type="PROSITE" id="PS51103">
    <property type="entry name" value="PTS_EIIC_TYPE_1"/>
    <property type="match status" value="1"/>
</dbReference>
<evidence type="ECO:0000259" key="13">
    <source>
        <dbReference type="PROSITE" id="PS51098"/>
    </source>
</evidence>
<reference evidence="16" key="1">
    <citation type="submission" date="2017-04" db="EMBL/GenBank/DDBJ databases">
        <title>Function of individual gut microbiota members based on whole genome sequencing of pure cultures obtained from chicken caecum.</title>
        <authorList>
            <person name="Medvecky M."/>
            <person name="Cejkova D."/>
            <person name="Polansky O."/>
            <person name="Karasova D."/>
            <person name="Kubasova T."/>
            <person name="Cizek A."/>
            <person name="Rychlik I."/>
        </authorList>
    </citation>
    <scope>NUCLEOTIDE SEQUENCE [LARGE SCALE GENOMIC DNA]</scope>
    <source>
        <strain evidence="16">An144</strain>
    </source>
</reference>
<evidence type="ECO:0000256" key="1">
    <source>
        <dbReference type="ARBA" id="ARBA00004651"/>
    </source>
</evidence>
<evidence type="ECO:0000256" key="3">
    <source>
        <dbReference type="ARBA" id="ARBA00022475"/>
    </source>
</evidence>
<dbReference type="GO" id="GO:0090589">
    <property type="term" value="F:protein-phosphocysteine-trehalose phosphotransferase system transporter activity"/>
    <property type="evidence" value="ECO:0007669"/>
    <property type="project" value="TreeGrafter"/>
</dbReference>
<feature type="transmembrane region" description="Helical" evidence="12">
    <location>
        <begin position="398"/>
        <end position="422"/>
    </location>
</feature>
<dbReference type="EMBL" id="NFLC01000003">
    <property type="protein sequence ID" value="OUQ11351.1"/>
    <property type="molecule type" value="Genomic_DNA"/>
</dbReference>
<feature type="transmembrane region" description="Helical" evidence="12">
    <location>
        <begin position="337"/>
        <end position="357"/>
    </location>
</feature>